<comment type="caution">
    <text evidence="2">The sequence shown here is derived from an EMBL/GenBank/DDBJ whole genome shotgun (WGS) entry which is preliminary data.</text>
</comment>
<dbReference type="Pfam" id="PF13692">
    <property type="entry name" value="Glyco_trans_1_4"/>
    <property type="match status" value="1"/>
</dbReference>
<dbReference type="RefSeq" id="WP_191272722.1">
    <property type="nucleotide sequence ID" value="NZ_BNDS01000008.1"/>
</dbReference>
<name>A0ABQ3N3K6_9BACI</name>
<proteinExistence type="predicted"/>
<evidence type="ECO:0000313" key="2">
    <source>
        <dbReference type="EMBL" id="GHH98661.1"/>
    </source>
</evidence>
<accession>A0ABQ3N3K6</accession>
<reference evidence="2 3" key="1">
    <citation type="journal article" date="2022" name="Int. J. Syst. Evol. Microbiol.">
        <title>Neobacillus kokaensis sp. nov., isolated from soil.</title>
        <authorList>
            <person name="Yuki K."/>
            <person name="Matsubara H."/>
            <person name="Yamaguchi S."/>
        </authorList>
    </citation>
    <scope>NUCLEOTIDE SEQUENCE [LARGE SCALE GENOMIC DNA]</scope>
    <source>
        <strain evidence="2 3">LOB 377</strain>
    </source>
</reference>
<sequence length="400" mass="45505">MKVLYIGYAIDKDLCNKQLGASVAGNNMQIGVIEELYKLLDGNLDIITIFPTAPYPKVNNFWIRKRKINISPNIKAQTINFVNLPIIKQLWQIVTVFLSARIYVKNNQGCKILTFNAFPAIGVPILLISKLYNCETISILADLPIDTIKRNPINRLFRLFMDKVTIISIKAFDKIIALNRNAIKEFAPNKPNIIIDGGFPLESINLNKFERLYESTGEKILLFAGTLVDYNGIKMLIEAMRYVSDKNVVLHIYGTGPLLNFVKQKADINSNIRYMGNITNSEMLLLQKQVYFLVNPRPVNDPISLVTFPSKILEYMLSGTPILSTKLNGFTEDYLKFINIINDTDSAAMGQSINNALKISYDKLMKRAESGLEFVLENKSWETQCQKIYNFLKQTHQNNN</sequence>
<dbReference type="PANTHER" id="PTHR46401">
    <property type="entry name" value="GLYCOSYLTRANSFERASE WBBK-RELATED"/>
    <property type="match status" value="1"/>
</dbReference>
<organism evidence="2 3">
    <name type="scientific">Neobacillus kokaensis</name>
    <dbReference type="NCBI Taxonomy" id="2759023"/>
    <lineage>
        <taxon>Bacteria</taxon>
        <taxon>Bacillati</taxon>
        <taxon>Bacillota</taxon>
        <taxon>Bacilli</taxon>
        <taxon>Bacillales</taxon>
        <taxon>Bacillaceae</taxon>
        <taxon>Neobacillus</taxon>
    </lineage>
</organism>
<dbReference type="PANTHER" id="PTHR46401:SF2">
    <property type="entry name" value="GLYCOSYLTRANSFERASE WBBK-RELATED"/>
    <property type="match status" value="1"/>
</dbReference>
<dbReference type="EMBL" id="BNDS01000008">
    <property type="protein sequence ID" value="GHH98661.1"/>
    <property type="molecule type" value="Genomic_DNA"/>
</dbReference>
<dbReference type="Gene3D" id="3.40.50.2000">
    <property type="entry name" value="Glycogen Phosphorylase B"/>
    <property type="match status" value="2"/>
</dbReference>
<gene>
    <name evidence="2" type="ORF">AM1BK_22040</name>
</gene>
<dbReference type="SUPFAM" id="SSF53756">
    <property type="entry name" value="UDP-Glycosyltransferase/glycogen phosphorylase"/>
    <property type="match status" value="1"/>
</dbReference>
<evidence type="ECO:0000313" key="3">
    <source>
        <dbReference type="Proteomes" id="UP000637074"/>
    </source>
</evidence>
<keyword evidence="1" id="KW-0808">Transferase</keyword>
<dbReference type="Proteomes" id="UP000637074">
    <property type="component" value="Unassembled WGS sequence"/>
</dbReference>
<evidence type="ECO:0008006" key="4">
    <source>
        <dbReference type="Google" id="ProtNLM"/>
    </source>
</evidence>
<protein>
    <recommendedName>
        <fullName evidence="4">Glycosyl transferase family 1 domain-containing protein</fullName>
    </recommendedName>
</protein>
<keyword evidence="3" id="KW-1185">Reference proteome</keyword>
<evidence type="ECO:0000256" key="1">
    <source>
        <dbReference type="ARBA" id="ARBA00022679"/>
    </source>
</evidence>